<keyword evidence="3" id="KW-1185">Reference proteome</keyword>
<proteinExistence type="predicted"/>
<dbReference type="EMBL" id="BMQV01000038">
    <property type="protein sequence ID" value="GGP63006.1"/>
    <property type="molecule type" value="Genomic_DNA"/>
</dbReference>
<name>A0ABQ2Q8U7_9GAMM</name>
<evidence type="ECO:0000313" key="2">
    <source>
        <dbReference type="EMBL" id="GGP63006.1"/>
    </source>
</evidence>
<comment type="caution">
    <text evidence="2">The sequence shown here is derived from an EMBL/GenBank/DDBJ whole genome shotgun (WGS) entry which is preliminary data.</text>
</comment>
<dbReference type="Proteomes" id="UP000654367">
    <property type="component" value="Unassembled WGS sequence"/>
</dbReference>
<feature type="transmembrane region" description="Helical" evidence="1">
    <location>
        <begin position="65"/>
        <end position="83"/>
    </location>
</feature>
<gene>
    <name evidence="2" type="ORF">GCM10009409_30870</name>
</gene>
<accession>A0ABQ2Q8U7</accession>
<sequence>MNTFFEYLTLSLWVFPFYFYVISFLHFRNKINPGVYFGYSAKGQLITGIAFTFCASSFLFQSVGVNVTLMFAYCATLIWAIRVEKQAKIGKSQIST</sequence>
<protein>
    <submittedName>
        <fullName evidence="2">Uncharacterized protein</fullName>
    </submittedName>
</protein>
<dbReference type="RefSeq" id="WP_188921994.1">
    <property type="nucleotide sequence ID" value="NZ_BMQV01000038.1"/>
</dbReference>
<keyword evidence="1" id="KW-0812">Transmembrane</keyword>
<evidence type="ECO:0000256" key="1">
    <source>
        <dbReference type="SAM" id="Phobius"/>
    </source>
</evidence>
<feature type="transmembrane region" description="Helical" evidence="1">
    <location>
        <begin position="6"/>
        <end position="27"/>
    </location>
</feature>
<organism evidence="2 3">
    <name type="scientific">Shewanella saliphila</name>
    <dbReference type="NCBI Taxonomy" id="2282698"/>
    <lineage>
        <taxon>Bacteria</taxon>
        <taxon>Pseudomonadati</taxon>
        <taxon>Pseudomonadota</taxon>
        <taxon>Gammaproteobacteria</taxon>
        <taxon>Alteromonadales</taxon>
        <taxon>Shewanellaceae</taxon>
        <taxon>Shewanella</taxon>
    </lineage>
</organism>
<reference evidence="3" key="1">
    <citation type="journal article" date="2019" name="Int. J. Syst. Evol. Microbiol.">
        <title>The Global Catalogue of Microorganisms (GCM) 10K type strain sequencing project: providing services to taxonomists for standard genome sequencing and annotation.</title>
        <authorList>
            <consortium name="The Broad Institute Genomics Platform"/>
            <consortium name="The Broad Institute Genome Sequencing Center for Infectious Disease"/>
            <person name="Wu L."/>
            <person name="Ma J."/>
        </authorList>
    </citation>
    <scope>NUCLEOTIDE SEQUENCE [LARGE SCALE GENOMIC DNA]</scope>
    <source>
        <strain evidence="3">JCM 32304</strain>
    </source>
</reference>
<evidence type="ECO:0000313" key="3">
    <source>
        <dbReference type="Proteomes" id="UP000654367"/>
    </source>
</evidence>
<keyword evidence="1" id="KW-0472">Membrane</keyword>
<feature type="transmembrane region" description="Helical" evidence="1">
    <location>
        <begin position="39"/>
        <end position="59"/>
    </location>
</feature>
<keyword evidence="1" id="KW-1133">Transmembrane helix</keyword>